<evidence type="ECO:0000256" key="6">
    <source>
        <dbReference type="SAM" id="Phobius"/>
    </source>
</evidence>
<dbReference type="InterPro" id="IPR007208">
    <property type="entry name" value="MrpF/PhaF-like"/>
</dbReference>
<protein>
    <submittedName>
        <fullName evidence="7">Monovalent cation/H+ antiporter complex subunit F</fullName>
    </submittedName>
</protein>
<dbReference type="EMBL" id="JAYWLU010000003">
    <property type="protein sequence ID" value="MEX3593842.1"/>
    <property type="molecule type" value="Genomic_DNA"/>
</dbReference>
<dbReference type="RefSeq" id="WP_129699569.1">
    <property type="nucleotide sequence ID" value="NZ_JAYWLU010000003.1"/>
</dbReference>
<feature type="transmembrane region" description="Helical" evidence="6">
    <location>
        <begin position="35"/>
        <end position="54"/>
    </location>
</feature>
<dbReference type="Proteomes" id="UP001558481">
    <property type="component" value="Unassembled WGS sequence"/>
</dbReference>
<accession>A0ABV3UZG1</accession>
<comment type="subcellular location">
    <subcellularLocation>
        <location evidence="1">Cell membrane</location>
        <topology evidence="1">Multi-pass membrane protein</topology>
    </subcellularLocation>
</comment>
<evidence type="ECO:0000256" key="2">
    <source>
        <dbReference type="ARBA" id="ARBA00022475"/>
    </source>
</evidence>
<evidence type="ECO:0000256" key="1">
    <source>
        <dbReference type="ARBA" id="ARBA00004651"/>
    </source>
</evidence>
<comment type="caution">
    <text evidence="7">The sequence shown here is derived from an EMBL/GenBank/DDBJ whole genome shotgun (WGS) entry which is preliminary data.</text>
</comment>
<gene>
    <name evidence="7" type="ORF">VVR66_03850</name>
</gene>
<evidence type="ECO:0000256" key="3">
    <source>
        <dbReference type="ARBA" id="ARBA00022692"/>
    </source>
</evidence>
<name>A0ABV3UZG1_9MICC</name>
<keyword evidence="2" id="KW-1003">Cell membrane</keyword>
<evidence type="ECO:0000256" key="5">
    <source>
        <dbReference type="ARBA" id="ARBA00023136"/>
    </source>
</evidence>
<keyword evidence="8" id="KW-1185">Reference proteome</keyword>
<feature type="transmembrane region" description="Helical" evidence="6">
    <location>
        <begin position="61"/>
        <end position="79"/>
    </location>
</feature>
<keyword evidence="3 6" id="KW-0812">Transmembrane</keyword>
<keyword evidence="5 6" id="KW-0472">Membrane</keyword>
<evidence type="ECO:0000256" key="4">
    <source>
        <dbReference type="ARBA" id="ARBA00022989"/>
    </source>
</evidence>
<dbReference type="Pfam" id="PF04066">
    <property type="entry name" value="MrpF_PhaF"/>
    <property type="match status" value="1"/>
</dbReference>
<sequence length="87" mass="9170">MFEIAVWICGVFLVLAAAGAIYRLAKGPSLLDRVIASDVLLAIVGAALAIEMVYNHHMNNIFLLVIVSLIGFLGSVTVARNVGTGKS</sequence>
<reference evidence="7 8" key="1">
    <citation type="journal article" date="2024" name="Fungal Genet. Biol.">
        <title>The porcine skin microbiome exhibits broad fungal antagonism.</title>
        <authorList>
            <person name="De La Cruz K.F."/>
            <person name="Townsend E.C."/>
            <person name="Alex Cheong J.Z."/>
            <person name="Salamzade R."/>
            <person name="Liu A."/>
            <person name="Sandstrom S."/>
            <person name="Davila E."/>
            <person name="Huang L."/>
            <person name="Xu K.H."/>
            <person name="Wu S.Y."/>
            <person name="Meudt J.J."/>
            <person name="Shanmuganayagam D."/>
            <person name="Gibson A.L.F."/>
            <person name="Kalan L.R."/>
        </authorList>
    </citation>
    <scope>NUCLEOTIDE SEQUENCE [LARGE SCALE GENOMIC DNA]</scope>
    <source>
        <strain evidence="7 8">LK2625</strain>
    </source>
</reference>
<evidence type="ECO:0000313" key="8">
    <source>
        <dbReference type="Proteomes" id="UP001558481"/>
    </source>
</evidence>
<proteinExistence type="predicted"/>
<evidence type="ECO:0000313" key="7">
    <source>
        <dbReference type="EMBL" id="MEX3593842.1"/>
    </source>
</evidence>
<keyword evidence="4 6" id="KW-1133">Transmembrane helix</keyword>
<organism evidence="7 8">
    <name type="scientific">Kocuria carniphila</name>
    <dbReference type="NCBI Taxonomy" id="262208"/>
    <lineage>
        <taxon>Bacteria</taxon>
        <taxon>Bacillati</taxon>
        <taxon>Actinomycetota</taxon>
        <taxon>Actinomycetes</taxon>
        <taxon>Micrococcales</taxon>
        <taxon>Micrococcaceae</taxon>
        <taxon>Kocuria</taxon>
    </lineage>
</organism>